<accession>A0A852YZ26</accession>
<dbReference type="Gene3D" id="3.10.129.110">
    <property type="entry name" value="Polyketide synthase dehydratase"/>
    <property type="match status" value="1"/>
</dbReference>
<dbReference type="InterPro" id="IPR049551">
    <property type="entry name" value="PKS_DH_C"/>
</dbReference>
<dbReference type="Gene3D" id="3.40.50.720">
    <property type="entry name" value="NAD(P)-binding Rossmann-like Domain"/>
    <property type="match status" value="1"/>
</dbReference>
<feature type="domain" description="Ketosynthase family 3 (KS3)" evidence="6">
    <location>
        <begin position="91"/>
        <end position="512"/>
    </location>
</feature>
<dbReference type="SUPFAM" id="SSF55048">
    <property type="entry name" value="Probable ACP-binding domain of malonyl-CoA ACP transacylase"/>
    <property type="match status" value="1"/>
</dbReference>
<dbReference type="Pfam" id="PF16197">
    <property type="entry name" value="KAsynt_C_assoc"/>
    <property type="match status" value="1"/>
</dbReference>
<dbReference type="PROSITE" id="PS52019">
    <property type="entry name" value="PKS_MFAS_DH"/>
    <property type="match status" value="1"/>
</dbReference>
<dbReference type="InterPro" id="IPR006162">
    <property type="entry name" value="Ppantetheine_attach_site"/>
</dbReference>
<feature type="region of interest" description="N-terminal hotdog fold" evidence="4">
    <location>
        <begin position="974"/>
        <end position="1095"/>
    </location>
</feature>
<dbReference type="InterPro" id="IPR009081">
    <property type="entry name" value="PP-bd_ACP"/>
</dbReference>
<dbReference type="InterPro" id="IPR020807">
    <property type="entry name" value="PKS_DH"/>
</dbReference>
<dbReference type="PROSITE" id="PS50075">
    <property type="entry name" value="CARRIER"/>
    <property type="match status" value="2"/>
</dbReference>
<feature type="active site" description="Proton donor; for dehydratase activity" evidence="4">
    <location>
        <position position="1163"/>
    </location>
</feature>
<dbReference type="GO" id="GO:0005737">
    <property type="term" value="C:cytoplasm"/>
    <property type="evidence" value="ECO:0007669"/>
    <property type="project" value="TreeGrafter"/>
</dbReference>
<gene>
    <name evidence="8" type="ORF">FHR84_001577</name>
</gene>
<dbReference type="InterPro" id="IPR014043">
    <property type="entry name" value="Acyl_transferase_dom"/>
</dbReference>
<dbReference type="InterPro" id="IPR057326">
    <property type="entry name" value="KR_dom"/>
</dbReference>
<dbReference type="GO" id="GO:0031177">
    <property type="term" value="F:phosphopantetheine binding"/>
    <property type="evidence" value="ECO:0007669"/>
    <property type="project" value="InterPro"/>
</dbReference>
<dbReference type="InterPro" id="IPR013968">
    <property type="entry name" value="PKS_KR"/>
</dbReference>
<dbReference type="InterPro" id="IPR029058">
    <property type="entry name" value="AB_hydrolase_fold"/>
</dbReference>
<dbReference type="InterPro" id="IPR018201">
    <property type="entry name" value="Ketoacyl_synth_AS"/>
</dbReference>
<proteinExistence type="predicted"/>
<dbReference type="Pfam" id="PF00550">
    <property type="entry name" value="PP-binding"/>
    <property type="match status" value="3"/>
</dbReference>
<dbReference type="SMART" id="SM00823">
    <property type="entry name" value="PKS_PP"/>
    <property type="match status" value="3"/>
</dbReference>
<feature type="domain" description="PKS/mFAS DH" evidence="7">
    <location>
        <begin position="974"/>
        <end position="1250"/>
    </location>
</feature>
<keyword evidence="1" id="KW-0596">Phosphopantetheine</keyword>
<dbReference type="Gene3D" id="3.40.366.10">
    <property type="entry name" value="Malonyl-Coenzyme A Acyl Carrier Protein, domain 2"/>
    <property type="match status" value="1"/>
</dbReference>
<dbReference type="PROSITE" id="PS52004">
    <property type="entry name" value="KS3_2"/>
    <property type="match status" value="1"/>
</dbReference>
<evidence type="ECO:0000256" key="2">
    <source>
        <dbReference type="ARBA" id="ARBA00022553"/>
    </source>
</evidence>
<dbReference type="PROSITE" id="PS00606">
    <property type="entry name" value="KS3_1"/>
    <property type="match status" value="1"/>
</dbReference>
<dbReference type="InterPro" id="IPR020806">
    <property type="entry name" value="PKS_PP-bd"/>
</dbReference>
<sequence>MIEHSEIREWLVHRIAEHTGQEPERVDTTRPFDEFGLSSRDVVGISGELENLLGRGLSATLLWEFPTVERLAEALEGTEARPGGETSPEPGEPVAVVGLGCRFPGVDGPEEFWRLLDDGADTIGTVPAGRWEQFAAGQPDLLEGLPRAGGYFDDVSGFDAGFFEISPREAEVMDPQQRLLLEVAWEALEHAGSAPSRLRGSATGVFVGASATEYSHLTAGDIAAVDAWTGTGGAMSVIANRISYLLDLRGPSMAVDTACSSSLVALHQACASLRSGESSTALACGVNLLLSPAVTANFASAGALAPDGRCKPFDAAADGIVRGEGCGAVVLKPLSAAARDGDRIHAVIRGSAVNSDGRSNGLMAPNPAAQAELLRTAYGAADLDPTVVDYVEAHGTGTLLGDPIEAQALGSVLGAERGERRPVLLGSVKANLGHLEAAAGIAGVIKVVLAMRHGRLPATPNHTTPNPHIPLERDNLEVVGRTRPWPRYSGAARAGVSGFGFGGTNAHVVLESWEAPRPDGAGTSAPHTFLLSGSGTRRLCDTAGRLADWLRRPAGERTPLGDVARTLLHGRQHHAERAAVVTDDRSELAERLRSLAAGETGPGVLRGRKDPGGNGPVWVFSGYGSQWPGMCRGLVRSEPAFAGFLEEHDAEFRAVAGFSLLDALSAGEELGGLYRCQLGLFGTQLALARLWRSRGVRPSAVIGHSMGEVAAAVAVGSLEHRQGLEVMDTRTRLLSETELAGGGAMAALEGSAEEVEELSDWFPGVVPAVRTSSRRCTVAGPADEIELIAKHFRRRDRTAKVLDVSGAGHTAAVEPLLERLRAELAELTPSEPDAPVYSTAHEDPRALPLFDGPYWARNLRSPVRLDRAVHAAAADGFDTFLEIAPHPIVSGGLEESLTDAGVASPRIAFSCLRDTDDTVTFRENLARLWVDGHVPEQQGEGAPPEELAELPPAAWRHESFWVSRRKRATGSAEHPLLGERVELPTGQLVWRGDVGTSLLPWLGDHRVHGTGVLAGSAYLEMALTAALRTWRAEPAAPVVRELELSDLLVLSEEVAVTTVGTPHEAGVTVEVFSRSASGEWTRHAAAEVVPDGQRHPGTVEDESASAENVEIYRALRAGGQDYGPAFRPIETVRARAGRAAAELALPDEAGPSKGFRAHPALVDGCLQSLVAAALAPESPLSTTELFVPVLFRDVRVFDELPERLRCSSTLDGYVDDTHVSGSVLVTDERGRAVLEIGEVRARRVGATPVPRELSEALLRHEWEPARAPERAARAGKWLLLGDLPELAEQLRRSGERVSLRARLDDSGTPEAPDELTAAPELPFRGVVLAAHESDPEPAHEERQRSLLRLSELVRWSRARPDPPERLWILSSARHNAELRALVRVLALEAPGLRVSLVEGEPAARSLAAELCAEESEDDVRWVGEQRHVARLRRGFPDHGGAGFGVRPEGYVITGGLGGLGLTFAHWLVDRGARRVVLNGRGRPSPAAERQIELLRDKGAETAVVHGDIAEPGVAERLVTAATEGSTALRGVLHAAGVLADAECAELDGTSLERVWRPKVRGGQRLHEATEGVELDWWVAFSSAAALLGSPGQTAYAAANGALDDLVRLRRERGLVATSVQWGVWGEVGAAGGNFDDVLPPLSTKSGVEAFEKLLAPREAVTGLAWLNGNRAAARFPELGRRPFFRELVTGASPRAGEFDDAEGLSELPPEEALERLTVVLTELLGAVCGTASGEIDADAALTELGFDSLMAMRARNAVESRFGVSVPAALLLRGASTTELAVHLANRLGVETDGAPATGRTSVGPRDATERWIAHLWRQALGLDAVGVDRDFRSVGGDDSAAAEISAAVGERLGEPVPGLFEHPTIERMSDLVRERFESAGGPVRELRSAGGATPLFLFHPAGGPTSVYQPLTELLGADQPCYGLERLDRFDTVEDKASEYLSLIRGIQPHGPYRLGGWSFGGCLAFETARRIEQAGERVELVVLIDTILPLPSEEENRGELVTRRFGRFVEHVEHTYGVSLGISVERLAESDEREQLEHVMNALAESEANIGHGVLRHQYTSYVDARIAERYRPANHEGPVVLYRAERAEHTTTKLDPRYLRSDETLGWDEFASALEVVRVPGDHLSMIDPPNVERIAEHLRGLLGDGGSGPVRE</sequence>
<keyword evidence="2" id="KW-0597">Phosphoprotein</keyword>
<dbReference type="Gene3D" id="1.10.1200.10">
    <property type="entry name" value="ACP-like"/>
    <property type="match status" value="3"/>
</dbReference>
<dbReference type="SMART" id="SM00826">
    <property type="entry name" value="PKS_DH"/>
    <property type="match status" value="1"/>
</dbReference>
<dbReference type="GO" id="GO:0006633">
    <property type="term" value="P:fatty acid biosynthetic process"/>
    <property type="evidence" value="ECO:0007669"/>
    <property type="project" value="InterPro"/>
</dbReference>
<dbReference type="InterPro" id="IPR001227">
    <property type="entry name" value="Ac_transferase_dom_sf"/>
</dbReference>
<dbReference type="InterPro" id="IPR020841">
    <property type="entry name" value="PKS_Beta-ketoAc_synthase_dom"/>
</dbReference>
<dbReference type="CDD" id="cd00833">
    <property type="entry name" value="PKS"/>
    <property type="match status" value="1"/>
</dbReference>
<evidence type="ECO:0000256" key="4">
    <source>
        <dbReference type="PROSITE-ProRule" id="PRU01363"/>
    </source>
</evidence>
<dbReference type="SMART" id="SM00822">
    <property type="entry name" value="PKS_KR"/>
    <property type="match status" value="1"/>
</dbReference>
<dbReference type="InterPro" id="IPR014030">
    <property type="entry name" value="Ketoacyl_synth_N"/>
</dbReference>
<dbReference type="PANTHER" id="PTHR43775">
    <property type="entry name" value="FATTY ACID SYNTHASE"/>
    <property type="match status" value="1"/>
</dbReference>
<dbReference type="GO" id="GO:0004312">
    <property type="term" value="F:fatty acid synthase activity"/>
    <property type="evidence" value="ECO:0007669"/>
    <property type="project" value="TreeGrafter"/>
</dbReference>
<dbReference type="Pfam" id="PF00109">
    <property type="entry name" value="ketoacyl-synt"/>
    <property type="match status" value="1"/>
</dbReference>
<dbReference type="Proteomes" id="UP000548304">
    <property type="component" value="Unassembled WGS sequence"/>
</dbReference>
<dbReference type="SUPFAM" id="SSF53474">
    <property type="entry name" value="alpha/beta-Hydrolases"/>
    <property type="match status" value="1"/>
</dbReference>
<dbReference type="InterPro" id="IPR050091">
    <property type="entry name" value="PKS_NRPS_Biosynth_Enz"/>
</dbReference>
<dbReference type="InterPro" id="IPR036291">
    <property type="entry name" value="NAD(P)-bd_dom_sf"/>
</dbReference>
<evidence type="ECO:0000256" key="3">
    <source>
        <dbReference type="ARBA" id="ARBA00022679"/>
    </source>
</evidence>
<dbReference type="Pfam" id="PF21089">
    <property type="entry name" value="PKS_DH_N"/>
    <property type="match status" value="1"/>
</dbReference>
<dbReference type="InterPro" id="IPR042104">
    <property type="entry name" value="PKS_dehydratase_sf"/>
</dbReference>
<evidence type="ECO:0000313" key="9">
    <source>
        <dbReference type="Proteomes" id="UP000548304"/>
    </source>
</evidence>
<dbReference type="SUPFAM" id="SSF53901">
    <property type="entry name" value="Thiolase-like"/>
    <property type="match status" value="1"/>
</dbReference>
<dbReference type="SMART" id="SM01294">
    <property type="entry name" value="PKS_PP_betabranch"/>
    <property type="match status" value="1"/>
</dbReference>
<dbReference type="PANTHER" id="PTHR43775:SF37">
    <property type="entry name" value="SI:DKEY-61P9.11"/>
    <property type="match status" value="1"/>
</dbReference>
<dbReference type="InterPro" id="IPR016035">
    <property type="entry name" value="Acyl_Trfase/lysoPLipase"/>
</dbReference>
<evidence type="ECO:0000259" key="5">
    <source>
        <dbReference type="PROSITE" id="PS50075"/>
    </source>
</evidence>
<comment type="caution">
    <text evidence="8">The sequence shown here is derived from an EMBL/GenBank/DDBJ whole genome shotgun (WGS) entry which is preliminary data.</text>
</comment>
<dbReference type="GO" id="GO:0004315">
    <property type="term" value="F:3-oxoacyl-[acyl-carrier-protein] synthase activity"/>
    <property type="evidence" value="ECO:0007669"/>
    <property type="project" value="InterPro"/>
</dbReference>
<evidence type="ECO:0000259" key="6">
    <source>
        <dbReference type="PROSITE" id="PS52004"/>
    </source>
</evidence>
<dbReference type="InterPro" id="IPR014031">
    <property type="entry name" value="Ketoacyl_synth_C"/>
</dbReference>
<feature type="active site" description="Proton acceptor; for dehydratase activity" evidence="4">
    <location>
        <position position="1005"/>
    </location>
</feature>
<dbReference type="Gene3D" id="3.40.50.1820">
    <property type="entry name" value="alpha/beta hydrolase"/>
    <property type="match status" value="1"/>
</dbReference>
<dbReference type="RefSeq" id="WP_179534750.1">
    <property type="nucleotide sequence ID" value="NZ_JACBYW010000002.1"/>
</dbReference>
<dbReference type="InterPro" id="IPR049552">
    <property type="entry name" value="PKS_DH_N"/>
</dbReference>
<protein>
    <submittedName>
        <fullName evidence="8">Phthiocerol/phenolphthiocerol synthesis type-I polyketide synthase D</fullName>
    </submittedName>
</protein>
<dbReference type="Gene3D" id="3.30.70.250">
    <property type="entry name" value="Malonyl-CoA ACP transacylase, ACP-binding"/>
    <property type="match status" value="1"/>
</dbReference>
<dbReference type="Pfam" id="PF14765">
    <property type="entry name" value="PS-DH"/>
    <property type="match status" value="1"/>
</dbReference>
<dbReference type="InterPro" id="IPR036736">
    <property type="entry name" value="ACP-like_sf"/>
</dbReference>
<dbReference type="GO" id="GO:0071770">
    <property type="term" value="P:DIM/DIP cell wall layer assembly"/>
    <property type="evidence" value="ECO:0007669"/>
    <property type="project" value="TreeGrafter"/>
</dbReference>
<dbReference type="Pfam" id="PF00975">
    <property type="entry name" value="Thioesterase"/>
    <property type="match status" value="1"/>
</dbReference>
<evidence type="ECO:0000256" key="1">
    <source>
        <dbReference type="ARBA" id="ARBA00022450"/>
    </source>
</evidence>
<dbReference type="InterPro" id="IPR016036">
    <property type="entry name" value="Malonyl_transacylase_ACP-bd"/>
</dbReference>
<dbReference type="SUPFAM" id="SSF52151">
    <property type="entry name" value="FabD/lysophospholipase-like"/>
    <property type="match status" value="1"/>
</dbReference>
<dbReference type="SUPFAM" id="SSF51735">
    <property type="entry name" value="NAD(P)-binding Rossmann-fold domains"/>
    <property type="match status" value="2"/>
</dbReference>
<dbReference type="PROSITE" id="PS00012">
    <property type="entry name" value="PHOSPHOPANTETHEINE"/>
    <property type="match status" value="1"/>
</dbReference>
<dbReference type="InterPro" id="IPR032821">
    <property type="entry name" value="PKS_assoc"/>
</dbReference>
<dbReference type="InterPro" id="IPR016039">
    <property type="entry name" value="Thiolase-like"/>
</dbReference>
<evidence type="ECO:0000259" key="7">
    <source>
        <dbReference type="PROSITE" id="PS52019"/>
    </source>
</evidence>
<dbReference type="FunFam" id="3.40.47.10:FF:000019">
    <property type="entry name" value="Polyketide synthase type I"/>
    <property type="match status" value="1"/>
</dbReference>
<dbReference type="Pfam" id="PF02801">
    <property type="entry name" value="Ketoacyl-synt_C"/>
    <property type="match status" value="1"/>
</dbReference>
<evidence type="ECO:0000313" key="8">
    <source>
        <dbReference type="EMBL" id="NYH78255.1"/>
    </source>
</evidence>
<dbReference type="SMART" id="SM00827">
    <property type="entry name" value="PKS_AT"/>
    <property type="match status" value="1"/>
</dbReference>
<dbReference type="SUPFAM" id="SSF47336">
    <property type="entry name" value="ACP-like"/>
    <property type="match status" value="3"/>
</dbReference>
<dbReference type="Gene3D" id="3.40.47.10">
    <property type="match status" value="1"/>
</dbReference>
<feature type="domain" description="Carrier" evidence="5">
    <location>
        <begin position="1710"/>
        <end position="1788"/>
    </location>
</feature>
<organism evidence="8 9">
    <name type="scientific">Actinopolyspora biskrensis</name>
    <dbReference type="NCBI Taxonomy" id="1470178"/>
    <lineage>
        <taxon>Bacteria</taxon>
        <taxon>Bacillati</taxon>
        <taxon>Actinomycetota</taxon>
        <taxon>Actinomycetes</taxon>
        <taxon>Actinopolysporales</taxon>
        <taxon>Actinopolysporaceae</taxon>
        <taxon>Actinopolyspora</taxon>
    </lineage>
</organism>
<dbReference type="InterPro" id="IPR049900">
    <property type="entry name" value="PKS_mFAS_DH"/>
</dbReference>
<dbReference type="Pfam" id="PF00698">
    <property type="entry name" value="Acyl_transf_1"/>
    <property type="match status" value="1"/>
</dbReference>
<keyword evidence="3" id="KW-0808">Transferase</keyword>
<feature type="domain" description="Carrier" evidence="5">
    <location>
        <begin position="2"/>
        <end position="79"/>
    </location>
</feature>
<dbReference type="EMBL" id="JACBYW010000002">
    <property type="protein sequence ID" value="NYH78255.1"/>
    <property type="molecule type" value="Genomic_DNA"/>
</dbReference>
<keyword evidence="9" id="KW-1185">Reference proteome</keyword>
<reference evidence="8 9" key="1">
    <citation type="submission" date="2020-07" db="EMBL/GenBank/DDBJ databases">
        <title>Genomic Encyclopedia of Type Strains, Phase III (KMG-III): the genomes of soil and plant-associated and newly described type strains.</title>
        <authorList>
            <person name="Whitman W."/>
        </authorList>
    </citation>
    <scope>NUCLEOTIDE SEQUENCE [LARGE SCALE GENOMIC DNA]</scope>
    <source>
        <strain evidence="8 9">CECT 8576</strain>
    </source>
</reference>
<dbReference type="Pfam" id="PF08659">
    <property type="entry name" value="KR"/>
    <property type="match status" value="1"/>
</dbReference>
<name>A0A852YZ26_9ACTN</name>
<dbReference type="GO" id="GO:0005886">
    <property type="term" value="C:plasma membrane"/>
    <property type="evidence" value="ECO:0007669"/>
    <property type="project" value="TreeGrafter"/>
</dbReference>
<dbReference type="InterPro" id="IPR001031">
    <property type="entry name" value="Thioesterase"/>
</dbReference>
<feature type="region of interest" description="C-terminal hotdog fold" evidence="4">
    <location>
        <begin position="1106"/>
        <end position="1250"/>
    </location>
</feature>
<dbReference type="SMART" id="SM00825">
    <property type="entry name" value="PKS_KS"/>
    <property type="match status" value="1"/>
</dbReference>